<accession>A0A8K0SV64</accession>
<name>A0A8K0SV64_9HYPO</name>
<sequence>MPKAVTFADIAASDRWGFWKKHLVEFINESEILGIEAETMKLLEEALKLMEPLSVEAIAVTSNGKQGGTKTREEQQQCVGLTRCTPQPPVRSAEGNWRSISWLGSLCLSSDFGGPKKYVQTGSYLDADAAQSLEKTPIAGHGDANLAYPMHAFCWELLALRLGRHPEVSSSDSRIPQVLFNILDCVPSGSLRRLIPSNQYYGALGLRYERRAFSKLLIDPSQEIGSLDFDNIKQRPAAAWILGQPI</sequence>
<comment type="caution">
    <text evidence="1">The sequence shown here is derived from an EMBL/GenBank/DDBJ whole genome shotgun (WGS) entry which is preliminary data.</text>
</comment>
<dbReference type="Proteomes" id="UP000813444">
    <property type="component" value="Unassembled WGS sequence"/>
</dbReference>
<proteinExistence type="predicted"/>
<gene>
    <name evidence="1" type="ORF">B0I35DRAFT_407806</name>
</gene>
<evidence type="ECO:0000313" key="2">
    <source>
        <dbReference type="Proteomes" id="UP000813444"/>
    </source>
</evidence>
<reference evidence="1" key="1">
    <citation type="journal article" date="2021" name="Nat. Commun.">
        <title>Genetic determinants of endophytism in the Arabidopsis root mycobiome.</title>
        <authorList>
            <person name="Mesny F."/>
            <person name="Miyauchi S."/>
            <person name="Thiergart T."/>
            <person name="Pickel B."/>
            <person name="Atanasova L."/>
            <person name="Karlsson M."/>
            <person name="Huettel B."/>
            <person name="Barry K.W."/>
            <person name="Haridas S."/>
            <person name="Chen C."/>
            <person name="Bauer D."/>
            <person name="Andreopoulos W."/>
            <person name="Pangilinan J."/>
            <person name="LaButti K."/>
            <person name="Riley R."/>
            <person name="Lipzen A."/>
            <person name="Clum A."/>
            <person name="Drula E."/>
            <person name="Henrissat B."/>
            <person name="Kohler A."/>
            <person name="Grigoriev I.V."/>
            <person name="Martin F.M."/>
            <person name="Hacquard S."/>
        </authorList>
    </citation>
    <scope>NUCLEOTIDE SEQUENCE</scope>
    <source>
        <strain evidence="1">MPI-CAGE-CH-0235</strain>
    </source>
</reference>
<keyword evidence="2" id="KW-1185">Reference proteome</keyword>
<dbReference type="AlphaFoldDB" id="A0A8K0SV64"/>
<protein>
    <submittedName>
        <fullName evidence="1">Uncharacterized protein</fullName>
    </submittedName>
</protein>
<evidence type="ECO:0000313" key="1">
    <source>
        <dbReference type="EMBL" id="KAH7320762.1"/>
    </source>
</evidence>
<organism evidence="1 2">
    <name type="scientific">Stachybotrys elegans</name>
    <dbReference type="NCBI Taxonomy" id="80388"/>
    <lineage>
        <taxon>Eukaryota</taxon>
        <taxon>Fungi</taxon>
        <taxon>Dikarya</taxon>
        <taxon>Ascomycota</taxon>
        <taxon>Pezizomycotina</taxon>
        <taxon>Sordariomycetes</taxon>
        <taxon>Hypocreomycetidae</taxon>
        <taxon>Hypocreales</taxon>
        <taxon>Stachybotryaceae</taxon>
        <taxon>Stachybotrys</taxon>
    </lineage>
</organism>
<dbReference type="EMBL" id="JAGPNK010000005">
    <property type="protein sequence ID" value="KAH7320762.1"/>
    <property type="molecule type" value="Genomic_DNA"/>
</dbReference>